<dbReference type="InterPro" id="IPR029479">
    <property type="entry name" value="Nitroreductase"/>
</dbReference>
<dbReference type="PANTHER" id="PTHR43035">
    <property type="entry name" value="FATTY ACID REPRESSION MUTANT PROTEIN 2-RELATED"/>
    <property type="match status" value="1"/>
</dbReference>
<dbReference type="Proteomes" id="UP000184032">
    <property type="component" value="Unassembled WGS sequence"/>
</dbReference>
<dbReference type="PANTHER" id="PTHR43035:SF1">
    <property type="entry name" value="FATTY ACID REPRESSION MUTANT PROTEIN 2-RELATED"/>
    <property type="match status" value="1"/>
</dbReference>
<dbReference type="Pfam" id="PF00881">
    <property type="entry name" value="Nitroreductase"/>
    <property type="match status" value="1"/>
</dbReference>
<name>A0A1M5T7X0_9FIRM</name>
<sequence>MKLQTVEMLKKRRSYYALDKNIKSSEEDIKNAIRDVVYYSPTPFNVQSERAVVLMGENHDYLWKNIVMETLRSIVNDEEKFKSTEEKINGFKSGYGTILIFEDGKALEEAKSGLGSYGSNLDLWSEHANGIVTIGLWTALGELGLGANLQHYNPVIDDEVKEKWNIPREWILKSQMVFGNILQEPKEKSKVDIDKRVLFK</sequence>
<keyword evidence="2" id="KW-0963">Cytoplasm</keyword>
<dbReference type="InterPro" id="IPR000415">
    <property type="entry name" value="Nitroreductase-like"/>
</dbReference>
<dbReference type="RefSeq" id="WP_073184983.1">
    <property type="nucleotide sequence ID" value="NZ_FQXI01000010.1"/>
</dbReference>
<dbReference type="Gene3D" id="3.40.109.10">
    <property type="entry name" value="NADH Oxidase"/>
    <property type="match status" value="1"/>
</dbReference>
<dbReference type="CDD" id="cd02140">
    <property type="entry name" value="Frm2-like"/>
    <property type="match status" value="1"/>
</dbReference>
<dbReference type="EMBL" id="FQXI01000010">
    <property type="protein sequence ID" value="SHH46788.1"/>
    <property type="molecule type" value="Genomic_DNA"/>
</dbReference>
<dbReference type="InterPro" id="IPR033877">
    <property type="entry name" value="Frm2/Hbn1"/>
</dbReference>
<evidence type="ECO:0000259" key="4">
    <source>
        <dbReference type="Pfam" id="PF00881"/>
    </source>
</evidence>
<evidence type="ECO:0000256" key="1">
    <source>
        <dbReference type="ARBA" id="ARBA00004496"/>
    </source>
</evidence>
<evidence type="ECO:0000313" key="5">
    <source>
        <dbReference type="EMBL" id="SHH46788.1"/>
    </source>
</evidence>
<protein>
    <recommendedName>
        <fullName evidence="4">Nitroreductase domain-containing protein</fullName>
    </recommendedName>
</protein>
<keyword evidence="6" id="KW-1185">Reference proteome</keyword>
<dbReference type="GO" id="GO:0034599">
    <property type="term" value="P:cellular response to oxidative stress"/>
    <property type="evidence" value="ECO:0007669"/>
    <property type="project" value="InterPro"/>
</dbReference>
<dbReference type="FunFam" id="3.40.109.10:FF:000001">
    <property type="entry name" value="Nitroreductase family"/>
    <property type="match status" value="1"/>
</dbReference>
<evidence type="ECO:0000256" key="3">
    <source>
        <dbReference type="ARBA" id="ARBA00023002"/>
    </source>
</evidence>
<reference evidence="5 6" key="1">
    <citation type="submission" date="2016-11" db="EMBL/GenBank/DDBJ databases">
        <authorList>
            <person name="Jaros S."/>
            <person name="Januszkiewicz K."/>
            <person name="Wedrychowicz H."/>
        </authorList>
    </citation>
    <scope>NUCLEOTIDE SEQUENCE [LARGE SCALE GENOMIC DNA]</scope>
    <source>
        <strain evidence="5 6">DSM 21120</strain>
    </source>
</reference>
<accession>A0A1M5T7X0</accession>
<dbReference type="GO" id="GO:0005737">
    <property type="term" value="C:cytoplasm"/>
    <property type="evidence" value="ECO:0007669"/>
    <property type="project" value="UniProtKB-SubCell"/>
</dbReference>
<dbReference type="SUPFAM" id="SSF55469">
    <property type="entry name" value="FMN-dependent nitroreductase-like"/>
    <property type="match status" value="1"/>
</dbReference>
<proteinExistence type="predicted"/>
<keyword evidence="3" id="KW-0560">Oxidoreductase</keyword>
<feature type="domain" description="Nitroreductase" evidence="4">
    <location>
        <begin position="9"/>
        <end position="179"/>
    </location>
</feature>
<dbReference type="AlphaFoldDB" id="A0A1M5T7X0"/>
<evidence type="ECO:0000313" key="6">
    <source>
        <dbReference type="Proteomes" id="UP000184032"/>
    </source>
</evidence>
<evidence type="ECO:0000256" key="2">
    <source>
        <dbReference type="ARBA" id="ARBA00022490"/>
    </source>
</evidence>
<gene>
    <name evidence="5" type="ORF">SAMN02745245_01383</name>
</gene>
<dbReference type="GO" id="GO:0016491">
    <property type="term" value="F:oxidoreductase activity"/>
    <property type="evidence" value="ECO:0007669"/>
    <property type="project" value="UniProtKB-KW"/>
</dbReference>
<dbReference type="OrthoDB" id="9810617at2"/>
<organism evidence="5 6">
    <name type="scientific">Anaerosphaera aminiphila DSM 21120</name>
    <dbReference type="NCBI Taxonomy" id="1120995"/>
    <lineage>
        <taxon>Bacteria</taxon>
        <taxon>Bacillati</taxon>
        <taxon>Bacillota</taxon>
        <taxon>Tissierellia</taxon>
        <taxon>Tissierellales</taxon>
        <taxon>Peptoniphilaceae</taxon>
        <taxon>Anaerosphaera</taxon>
    </lineage>
</organism>
<comment type="subcellular location">
    <subcellularLocation>
        <location evidence="1">Cytoplasm</location>
    </subcellularLocation>
</comment>